<keyword evidence="15 18" id="KW-0496">Mitochondrion</keyword>
<dbReference type="PROSITE" id="PS50857">
    <property type="entry name" value="COX2_CUA"/>
    <property type="match status" value="1"/>
</dbReference>
<evidence type="ECO:0000256" key="2">
    <source>
        <dbReference type="ARBA" id="ARBA00007866"/>
    </source>
</evidence>
<dbReference type="Pfam" id="PF02790">
    <property type="entry name" value="COX2_TM"/>
    <property type="match status" value="1"/>
</dbReference>
<dbReference type="SUPFAM" id="SSF49503">
    <property type="entry name" value="Cupredoxins"/>
    <property type="match status" value="1"/>
</dbReference>
<feature type="domain" description="Cytochrome oxidase subunit II transmembrane region profile" evidence="21">
    <location>
        <begin position="1"/>
        <end position="91"/>
    </location>
</feature>
<evidence type="ECO:0000256" key="8">
    <source>
        <dbReference type="ARBA" id="ARBA00022723"/>
    </source>
</evidence>
<dbReference type="InterPro" id="IPR002429">
    <property type="entry name" value="CcO_II-like_C"/>
</dbReference>
<comment type="subcellular location">
    <subcellularLocation>
        <location evidence="1 18">Mitochondrion inner membrane</location>
        <topology evidence="1 18">Multi-pass membrane protein</topology>
    </subcellularLocation>
</comment>
<dbReference type="InterPro" id="IPR045187">
    <property type="entry name" value="CcO_II"/>
</dbReference>
<keyword evidence="7 18" id="KW-0812">Transmembrane</keyword>
<evidence type="ECO:0000256" key="19">
    <source>
        <dbReference type="SAM" id="Phobius"/>
    </source>
</evidence>
<name>A0A6B9IQI1_9HEXA</name>
<evidence type="ECO:0000256" key="15">
    <source>
        <dbReference type="ARBA" id="ARBA00023128"/>
    </source>
</evidence>
<keyword evidence="11" id="KW-1278">Translocase</keyword>
<evidence type="ECO:0000256" key="4">
    <source>
        <dbReference type="ARBA" id="ARBA00015946"/>
    </source>
</evidence>
<dbReference type="PANTHER" id="PTHR22888:SF9">
    <property type="entry name" value="CYTOCHROME C OXIDASE SUBUNIT 2"/>
    <property type="match status" value="1"/>
</dbReference>
<keyword evidence="12 18" id="KW-0249">Electron transport</keyword>
<dbReference type="InterPro" id="IPR034210">
    <property type="entry name" value="CcO_II_C"/>
</dbReference>
<accession>A0A6B9IQI1</accession>
<evidence type="ECO:0000256" key="14">
    <source>
        <dbReference type="ARBA" id="ARBA00023008"/>
    </source>
</evidence>
<comment type="catalytic activity">
    <reaction evidence="17">
        <text>4 Fe(II)-[cytochrome c] + O2 + 8 H(+)(in) = 4 Fe(III)-[cytochrome c] + 2 H2O + 4 H(+)(out)</text>
        <dbReference type="Rhea" id="RHEA:11436"/>
        <dbReference type="Rhea" id="RHEA-COMP:10350"/>
        <dbReference type="Rhea" id="RHEA-COMP:14399"/>
        <dbReference type="ChEBI" id="CHEBI:15377"/>
        <dbReference type="ChEBI" id="CHEBI:15378"/>
        <dbReference type="ChEBI" id="CHEBI:15379"/>
        <dbReference type="ChEBI" id="CHEBI:29033"/>
        <dbReference type="ChEBI" id="CHEBI:29034"/>
        <dbReference type="EC" id="7.1.1.9"/>
    </reaction>
    <physiologicalReaction direction="left-to-right" evidence="17">
        <dbReference type="Rhea" id="RHEA:11437"/>
    </physiologicalReaction>
</comment>
<evidence type="ECO:0000256" key="7">
    <source>
        <dbReference type="ARBA" id="ARBA00022692"/>
    </source>
</evidence>
<reference evidence="22" key="1">
    <citation type="journal article" date="2019" name="Diversity">
        <title>Mitochondrial Genome Diversity in Collembola: Phylogeny, Dating and Gene Order.</title>
        <authorList>
            <person name="Leo C."/>
            <person name="Carapelli A."/>
            <person name="Cicconardi F."/>
            <person name="Frati F."/>
            <person name="Nardi F."/>
        </authorList>
    </citation>
    <scope>NUCLEOTIDE SEQUENCE</scope>
</reference>
<organism evidence="22">
    <name type="scientific">Neelus murinus</name>
    <dbReference type="NCBI Taxonomy" id="1348065"/>
    <lineage>
        <taxon>Eukaryota</taxon>
        <taxon>Metazoa</taxon>
        <taxon>Ecdysozoa</taxon>
        <taxon>Arthropoda</taxon>
        <taxon>Hexapoda</taxon>
        <taxon>Collembola</taxon>
        <taxon>Neelipleona</taxon>
        <taxon>Neelidae</taxon>
        <taxon>Neelus</taxon>
    </lineage>
</organism>
<dbReference type="GO" id="GO:0042773">
    <property type="term" value="P:ATP synthesis coupled electron transport"/>
    <property type="evidence" value="ECO:0007669"/>
    <property type="project" value="TreeGrafter"/>
</dbReference>
<keyword evidence="14 18" id="KW-0186">Copper</keyword>
<evidence type="ECO:0000256" key="18">
    <source>
        <dbReference type="RuleBase" id="RU000457"/>
    </source>
</evidence>
<keyword evidence="6 18" id="KW-0679">Respiratory chain</keyword>
<dbReference type="FunFam" id="2.60.40.420:FF:000001">
    <property type="entry name" value="Cytochrome c oxidase subunit 2"/>
    <property type="match status" value="1"/>
</dbReference>
<keyword evidence="8 18" id="KW-0479">Metal-binding</keyword>
<evidence type="ECO:0000256" key="1">
    <source>
        <dbReference type="ARBA" id="ARBA00004448"/>
    </source>
</evidence>
<comment type="cofactor">
    <cofactor evidence="18">
        <name>Cu cation</name>
        <dbReference type="ChEBI" id="CHEBI:23378"/>
    </cofactor>
    <text evidence="18">Binds a copper A center.</text>
</comment>
<dbReference type="InterPro" id="IPR036257">
    <property type="entry name" value="Cyt_c_oxidase_su2_TM_sf"/>
</dbReference>
<protein>
    <recommendedName>
        <fullName evidence="4 18">Cytochrome c oxidase subunit 2</fullName>
    </recommendedName>
</protein>
<comment type="similarity">
    <text evidence="2 18">Belongs to the cytochrome c oxidase subunit 2 family.</text>
</comment>
<comment type="function">
    <text evidence="18">Component of the cytochrome c oxidase, the last enzyme in the mitochondrial electron transport chain which drives oxidative phosphorylation. The respiratory chain contains 3 multisubunit complexes succinate dehydrogenase (complex II, CII), ubiquinol-cytochrome c oxidoreductase (cytochrome b-c1 complex, complex III, CIII) and cytochrome c oxidase (complex IV, CIV), that cooperate to transfer electrons derived from NADH and succinate to molecular oxygen, creating an electrochemical gradient over the inner membrane that drives transmembrane transport and the ATP synthase. Cytochrome c oxidase is the component of the respiratory chain that catalyzes the reduction of oxygen to water. Electrons originating from reduced cytochrome c in the intermembrane space (IMS) are transferred via the dinuclear copper A center (CU(A)) of subunit 2 and heme A of subunit 1 to the active site in subunit 1, a binuclear center (BNC) formed by heme A3 and copper B (CU(B)). The BNC reduces molecular oxygen to 2 water molecules using 4 electrons from cytochrome c in the IMS and 4 protons from the mitochondrial matrix.</text>
</comment>
<dbReference type="PROSITE" id="PS50999">
    <property type="entry name" value="COX2_TM"/>
    <property type="match status" value="1"/>
</dbReference>
<dbReference type="AlphaFoldDB" id="A0A6B9IQI1"/>
<evidence type="ECO:0000256" key="3">
    <source>
        <dbReference type="ARBA" id="ARBA00011164"/>
    </source>
</evidence>
<keyword evidence="5 18" id="KW-0813">Transport</keyword>
<dbReference type="EMBL" id="MH155200">
    <property type="protein sequence ID" value="QGZ08861.1"/>
    <property type="molecule type" value="Genomic_DNA"/>
</dbReference>
<feature type="transmembrane region" description="Helical" evidence="19">
    <location>
        <begin position="26"/>
        <end position="43"/>
    </location>
</feature>
<evidence type="ECO:0000256" key="11">
    <source>
        <dbReference type="ARBA" id="ARBA00022967"/>
    </source>
</evidence>
<keyword evidence="16 18" id="KW-0472">Membrane</keyword>
<geneLocation type="mitochondrion" evidence="22"/>
<dbReference type="PANTHER" id="PTHR22888">
    <property type="entry name" value="CYTOCHROME C OXIDASE, SUBUNIT II"/>
    <property type="match status" value="1"/>
</dbReference>
<evidence type="ECO:0000259" key="21">
    <source>
        <dbReference type="PROSITE" id="PS50999"/>
    </source>
</evidence>
<evidence type="ECO:0000256" key="13">
    <source>
        <dbReference type="ARBA" id="ARBA00022989"/>
    </source>
</evidence>
<keyword evidence="10" id="KW-0460">Magnesium</keyword>
<keyword evidence="9 18" id="KW-0999">Mitochondrion inner membrane</keyword>
<dbReference type="PRINTS" id="PR01166">
    <property type="entry name" value="CYCOXIDASEII"/>
</dbReference>
<dbReference type="Pfam" id="PF00116">
    <property type="entry name" value="COX2"/>
    <property type="match status" value="1"/>
</dbReference>
<dbReference type="CDD" id="cd13912">
    <property type="entry name" value="CcO_II_C"/>
    <property type="match status" value="1"/>
</dbReference>
<evidence type="ECO:0000256" key="9">
    <source>
        <dbReference type="ARBA" id="ARBA00022792"/>
    </source>
</evidence>
<evidence type="ECO:0000256" key="12">
    <source>
        <dbReference type="ARBA" id="ARBA00022982"/>
    </source>
</evidence>
<evidence type="ECO:0000256" key="5">
    <source>
        <dbReference type="ARBA" id="ARBA00022448"/>
    </source>
</evidence>
<dbReference type="GO" id="GO:0004129">
    <property type="term" value="F:cytochrome-c oxidase activity"/>
    <property type="evidence" value="ECO:0007669"/>
    <property type="project" value="UniProtKB-EC"/>
</dbReference>
<gene>
    <name evidence="22" type="primary">COX2</name>
</gene>
<proteinExistence type="inferred from homology"/>
<sequence length="224" mass="25845">MPFLSELNLQNSFSPLMEELTQFHDFSLTIILVIMTLVGLNMISSMKNHMINRNMLESHSMETFWTISPSLILIMIGLPSIRLLYLLDETFNPSITIKTMGHQWYWSYEFADFKSIEFDSYMNKDLNLNSFRLLDVDNRLILPIKSQIRNLVSAADVIHSWTIPSLGVKTDAIPGRLNQINFNSQYPKILFGQCSEICGANHSFMPICVETTKPINFIKWIKSL</sequence>
<feature type="domain" description="Cytochrome oxidase subunit II copper A binding" evidence="20">
    <location>
        <begin position="92"/>
        <end position="223"/>
    </location>
</feature>
<dbReference type="Gene3D" id="1.10.287.90">
    <property type="match status" value="1"/>
</dbReference>
<dbReference type="GO" id="GO:0005743">
    <property type="term" value="C:mitochondrial inner membrane"/>
    <property type="evidence" value="ECO:0007669"/>
    <property type="project" value="UniProtKB-SubCell"/>
</dbReference>
<feature type="transmembrane region" description="Helical" evidence="19">
    <location>
        <begin position="64"/>
        <end position="87"/>
    </location>
</feature>
<keyword evidence="13 19" id="KW-1133">Transmembrane helix</keyword>
<dbReference type="PROSITE" id="PS00078">
    <property type="entry name" value="COX2"/>
    <property type="match status" value="1"/>
</dbReference>
<dbReference type="SUPFAM" id="SSF81464">
    <property type="entry name" value="Cytochrome c oxidase subunit II-like, transmembrane region"/>
    <property type="match status" value="1"/>
</dbReference>
<dbReference type="InterPro" id="IPR011759">
    <property type="entry name" value="Cyt_c_oxidase_su2_TM_dom"/>
</dbReference>
<evidence type="ECO:0000259" key="20">
    <source>
        <dbReference type="PROSITE" id="PS50857"/>
    </source>
</evidence>
<evidence type="ECO:0000256" key="17">
    <source>
        <dbReference type="ARBA" id="ARBA00049512"/>
    </source>
</evidence>
<evidence type="ECO:0000256" key="6">
    <source>
        <dbReference type="ARBA" id="ARBA00022660"/>
    </source>
</evidence>
<dbReference type="InterPro" id="IPR001505">
    <property type="entry name" value="Copper_CuA"/>
</dbReference>
<dbReference type="Gene3D" id="2.60.40.420">
    <property type="entry name" value="Cupredoxins - blue copper proteins"/>
    <property type="match status" value="1"/>
</dbReference>
<comment type="subunit">
    <text evidence="3">Component of the cytochrome c oxidase (complex IV, CIV), a multisubunit enzyme composed of a catalytic core of 3 subunits and several supernumerary subunits. The complex exists as a monomer or a dimer and forms supercomplexes (SCs) in the inner mitochondrial membrane with ubiquinol-cytochrome c oxidoreductase (cytochrome b-c1 complex, complex III, CIII).</text>
</comment>
<dbReference type="GO" id="GO:0005507">
    <property type="term" value="F:copper ion binding"/>
    <property type="evidence" value="ECO:0007669"/>
    <property type="project" value="InterPro"/>
</dbReference>
<evidence type="ECO:0000256" key="16">
    <source>
        <dbReference type="ARBA" id="ARBA00023136"/>
    </source>
</evidence>
<evidence type="ECO:0000256" key="10">
    <source>
        <dbReference type="ARBA" id="ARBA00022842"/>
    </source>
</evidence>
<evidence type="ECO:0000313" key="22">
    <source>
        <dbReference type="EMBL" id="QGZ08861.1"/>
    </source>
</evidence>
<dbReference type="InterPro" id="IPR008972">
    <property type="entry name" value="Cupredoxin"/>
</dbReference>